<accession>A0A955RLH3</accession>
<reference evidence="1" key="2">
    <citation type="journal article" date="2021" name="Microbiome">
        <title>Successional dynamics and alternative stable states in a saline activated sludge microbial community over 9 years.</title>
        <authorList>
            <person name="Wang Y."/>
            <person name="Ye J."/>
            <person name="Ju F."/>
            <person name="Liu L."/>
            <person name="Boyd J.A."/>
            <person name="Deng Y."/>
            <person name="Parks D.H."/>
            <person name="Jiang X."/>
            <person name="Yin X."/>
            <person name="Woodcroft B.J."/>
            <person name="Tyson G.W."/>
            <person name="Hugenholtz P."/>
            <person name="Polz M.F."/>
            <person name="Zhang T."/>
        </authorList>
    </citation>
    <scope>NUCLEOTIDE SEQUENCE</scope>
    <source>
        <strain evidence="1">HKST-UBA11</strain>
    </source>
</reference>
<protein>
    <submittedName>
        <fullName evidence="1">Uncharacterized protein</fullName>
    </submittedName>
</protein>
<name>A0A955RLH3_9BACT</name>
<evidence type="ECO:0000313" key="2">
    <source>
        <dbReference type="Proteomes" id="UP000754563"/>
    </source>
</evidence>
<comment type="caution">
    <text evidence="1">The sequence shown here is derived from an EMBL/GenBank/DDBJ whole genome shotgun (WGS) entry which is preliminary data.</text>
</comment>
<reference evidence="1" key="1">
    <citation type="submission" date="2020-04" db="EMBL/GenBank/DDBJ databases">
        <authorList>
            <person name="Zhang T."/>
        </authorList>
    </citation>
    <scope>NUCLEOTIDE SEQUENCE</scope>
    <source>
        <strain evidence="1">HKST-UBA11</strain>
    </source>
</reference>
<sequence length="121" mass="14297">MQKIERKIIDNNLQYFKGTIGKIVNEIDFRGASHEMLMITNVYKQKTPKKQFADYALVNRNKTTEFLFELASNTSAKEIVNFQAKVIEYRNVQLYDGMNFMHHESYCKLGYLKDLHVHFPN</sequence>
<proteinExistence type="predicted"/>
<dbReference type="EMBL" id="JAGQLH010000143">
    <property type="protein sequence ID" value="MCA9386367.1"/>
    <property type="molecule type" value="Genomic_DNA"/>
</dbReference>
<organism evidence="1 2">
    <name type="scientific">Candidatus Dojkabacteria bacterium</name>
    <dbReference type="NCBI Taxonomy" id="2099670"/>
    <lineage>
        <taxon>Bacteria</taxon>
        <taxon>Candidatus Dojkabacteria</taxon>
    </lineage>
</organism>
<gene>
    <name evidence="1" type="ORF">KC717_07015</name>
</gene>
<dbReference type="Proteomes" id="UP000754563">
    <property type="component" value="Unassembled WGS sequence"/>
</dbReference>
<evidence type="ECO:0000313" key="1">
    <source>
        <dbReference type="EMBL" id="MCA9386367.1"/>
    </source>
</evidence>
<dbReference type="AlphaFoldDB" id="A0A955RLH3"/>